<feature type="transmembrane region" description="Helical" evidence="1">
    <location>
        <begin position="6"/>
        <end position="22"/>
    </location>
</feature>
<feature type="non-terminal residue" evidence="2">
    <location>
        <position position="1"/>
    </location>
</feature>
<comment type="caution">
    <text evidence="2">The sequence shown here is derived from an EMBL/GenBank/DDBJ whole genome shotgun (WGS) entry which is preliminary data.</text>
</comment>
<organism evidence="2">
    <name type="scientific">marine sediment metagenome</name>
    <dbReference type="NCBI Taxonomy" id="412755"/>
    <lineage>
        <taxon>unclassified sequences</taxon>
        <taxon>metagenomes</taxon>
        <taxon>ecological metagenomes</taxon>
    </lineage>
</organism>
<protein>
    <submittedName>
        <fullName evidence="2">Uncharacterized protein</fullName>
    </submittedName>
</protein>
<keyword evidence="1" id="KW-0812">Transmembrane</keyword>
<reference evidence="2" key="1">
    <citation type="journal article" date="2015" name="Nature">
        <title>Complex archaea that bridge the gap between prokaryotes and eukaryotes.</title>
        <authorList>
            <person name="Spang A."/>
            <person name="Saw J.H."/>
            <person name="Jorgensen S.L."/>
            <person name="Zaremba-Niedzwiedzka K."/>
            <person name="Martijn J."/>
            <person name="Lind A.E."/>
            <person name="van Eijk R."/>
            <person name="Schleper C."/>
            <person name="Guy L."/>
            <person name="Ettema T.J."/>
        </authorList>
    </citation>
    <scope>NUCLEOTIDE SEQUENCE</scope>
</reference>
<dbReference type="EMBL" id="LAZR01063750">
    <property type="protein sequence ID" value="KKK58886.1"/>
    <property type="molecule type" value="Genomic_DNA"/>
</dbReference>
<evidence type="ECO:0000313" key="2">
    <source>
        <dbReference type="EMBL" id="KKK58886.1"/>
    </source>
</evidence>
<name>A0A0F8ZFX3_9ZZZZ</name>
<keyword evidence="1" id="KW-1133">Transmembrane helix</keyword>
<evidence type="ECO:0000256" key="1">
    <source>
        <dbReference type="SAM" id="Phobius"/>
    </source>
</evidence>
<sequence length="36" mass="4042">RCSMAGNFILAVAIYICGLRILRKISLEEVHHNGKD</sequence>
<gene>
    <name evidence="2" type="ORF">LCGC14_3039880</name>
</gene>
<accession>A0A0F8ZFX3</accession>
<proteinExistence type="predicted"/>
<keyword evidence="1" id="KW-0472">Membrane</keyword>
<dbReference type="AlphaFoldDB" id="A0A0F8ZFX3"/>